<keyword evidence="3" id="KW-0611">Plant defense</keyword>
<dbReference type="Pfam" id="PF23598">
    <property type="entry name" value="LRR_14"/>
    <property type="match status" value="2"/>
</dbReference>
<dbReference type="SUPFAM" id="SSF52200">
    <property type="entry name" value="Toll/Interleukin receptor TIR domain"/>
    <property type="match status" value="1"/>
</dbReference>
<evidence type="ECO:0000313" key="7">
    <source>
        <dbReference type="Proteomes" id="UP000266723"/>
    </source>
</evidence>
<dbReference type="Pfam" id="PF00931">
    <property type="entry name" value="NB-ARC"/>
    <property type="match status" value="2"/>
</dbReference>
<evidence type="ECO:0000256" key="4">
    <source>
        <dbReference type="ARBA" id="ARBA00023027"/>
    </source>
</evidence>
<accession>A0ABQ7A8I2</accession>
<dbReference type="Gene3D" id="3.40.50.10140">
    <property type="entry name" value="Toll/interleukin-1 receptor homology (TIR) domain"/>
    <property type="match status" value="1"/>
</dbReference>
<dbReference type="Pfam" id="PF23286">
    <property type="entry name" value="LRR_13"/>
    <property type="match status" value="1"/>
</dbReference>
<organism evidence="6 7">
    <name type="scientific">Brassica cretica</name>
    <name type="common">Mustard</name>
    <dbReference type="NCBI Taxonomy" id="69181"/>
    <lineage>
        <taxon>Eukaryota</taxon>
        <taxon>Viridiplantae</taxon>
        <taxon>Streptophyta</taxon>
        <taxon>Embryophyta</taxon>
        <taxon>Tracheophyta</taxon>
        <taxon>Spermatophyta</taxon>
        <taxon>Magnoliopsida</taxon>
        <taxon>eudicotyledons</taxon>
        <taxon>Gunneridae</taxon>
        <taxon>Pentapetalae</taxon>
        <taxon>rosids</taxon>
        <taxon>malvids</taxon>
        <taxon>Brassicales</taxon>
        <taxon>Brassicaceae</taxon>
        <taxon>Brassiceae</taxon>
        <taxon>Brassica</taxon>
    </lineage>
</organism>
<dbReference type="Pfam" id="PF01582">
    <property type="entry name" value="TIR"/>
    <property type="match status" value="1"/>
</dbReference>
<keyword evidence="7" id="KW-1185">Reference proteome</keyword>
<sequence>MEAIEDSVAFIVVLSPDYAKSHWCLKELAKLCDLRSLGRPILPIFYEVDPWSFQRQCPFEMDFEEHTKRFGEEEIQRWREAMKIVGNISGYVYRENSVEEDMIELVVKSVLAQVSNTPEKVGEYTVGLESRVQDLMNLVNLKPSCDDVQILGLYGMGGIGKTTLAKTFYNKIIAEFEHRVFISNVRENSSDQDGLVNLQKSFIKALLHLVPEIEDKTRTSVHAKKILVVLDDVDNVDQLNALVGEKSWYGEGTVIVITTRDEEILSRLSVNQKYEVNCLTEMQALKLFSYHSLGKERTNRESYGVVKITGTHVSNLFMHPNKTRSVEEDCLLFISQGFETQRQNSLKIAWLEDIAFRNLHDKPGIRSVFSYLKNKFVKFPAEEKPKSSEITTHVEPFVPMKKLRLLQINHVELEGDVKLLPSELKWIQWRGCPLKDVLPVFLARQLAVLDLADSGIRRMDGNLKVVNLRGCHSLEALPDLSNHKSLEKLILERCMLLVKVPRSVGNLSKLLQLDFSYCSNLTEFLVDVSGLKSLEKLFLSGCSNLSVLPENIGMLASLEELNLTATALKNLPSSIGKLKNLQKLYLMHCASLSKLPDTINELKSLKKLFINGSAVEELPLNPGSLPSLTDFSAGGCKHLKQVPSSIGGLNSLLDLELDWTPIETLPKEIGDLHFIRKLVLRNCKSLKVLPESLGDMDTLHSLCLEGSNIEKLPESFGKLENLVLLRMNNCKKIKRLPESFGDLKSLHHLFMQETLVVELPESFGNLSKLVTLKMLKKPLFRSYARSWGIGGKIPDVLGKLSSLKILKLGNNYFHSLPSSLEGLLNLRELSLYDCRELKCLPPLPCNLEQLNLANCFSLESISDLSKLKILHELNLANCKKVDDISGLEHLKALKREGTVEVEVEAEDEIISLVVKKVLAQVSNTPEKVGEYTVGLESRVQDLKDLVDVKSTGDDVQILGLYGMGGIGKTTLAKRFYNLILKNFEDHRVFISNVRQESSDGLLNLQKTFIKSLFGSVPEIEDVNSGRDRIRGRVREKKILAVLDDVDNVDQVDALVGERSWYGKGSVIIITTRDEEILSKLSVSRRYEVNCLTEVQALKLFSFHSLRKEEPTEKLLELSKKIVKITGKLPLAVEVFGSHMYDKKEDEWLTELEKLENTQPGDLQSVLALSFKSLGDEAKTVFLDIACLFLKMEITKEEVMDVLKGCGLNAEAALTVLRQKSLVKILSDKDNTLWMHDQIRDMGMQMVLNESREDPEMRSRLWDRGEIMNVLNYVKGTTSIRGIVLDFKKKFVRHATAVEIASSNLQNNPGISSAVSYVKNMFAKFPEEEKTKTSEVTIPIEPFVPMEKLRLLQINHVELEGDLKLLPSELKWIQWRDCPLKDVPPVFLSGQLAVLDLSESGIRRVQTLWFKKDNENLKVVNMRGCHSLEAIPDLSNHKALEKLVFERCKLLVKVPRSIGNLSKLLQLDFSYCTNLTEFLADVSKLKHLEKLFLSGCSNLSVLPENIGDMTCLKELLLDGTAIKNLPASIGGLERLKKLNLFGCRSIQELPVGLDSLTSLEELDLSYTALKTLPSSIGGLINLKKLLLMHCTSLTEIPDTINELKSLEEFFINGSGVEELPLNLGSLQSLTEFSAGGCKSLKQVPSSIGMLNNLFQLELDQTPIVTLPEETGDLRFIQKLELRNCKSLKFLPKSIGGMDTLKSLYLTGSDIEELPEEFGKLEKLVLLQVNKCKKLKRLPNSFGDLKSLYHLYMEETSVVELPESFGNLSKLMTLKMMKRPLFRSDTQGSTSAEPGFVIPDSFSNLESLEEVDARSWGITGKIPDVFEKLTSLKILNLGNNYFHSLPSSLKELTNLKELILYDCQELTCLPPLPCNLEKLNLADCLSLESVSDLSKLTMLQELNLTNCKNVNDIPGLEQLKALKRLYMSGCNSKCSSDVKKRLSKASLKMLRNLSVPGDRIPDWFSQGPVRYSAQPNRELRGVIVAVVVSVNQERKDDFHVPDVLGIQAQILKLDKVLVNHTLNLTGVPITSDDQLHICRYSHHYPMVSMLKEGYTIQVVKQKMLIKQDAELKMHGIHLVYEGDDDLGAEESVCVTETMQTVSQKLANFFRSFEGEASSQGGSTVT</sequence>
<dbReference type="Pfam" id="PF23282">
    <property type="entry name" value="WHD_ROQ1"/>
    <property type="match status" value="1"/>
</dbReference>
<dbReference type="InterPro" id="IPR003591">
    <property type="entry name" value="Leu-rich_rpt_typical-subtyp"/>
</dbReference>
<gene>
    <name evidence="6" type="ORF">DY000_02055411</name>
</gene>
<evidence type="ECO:0000313" key="6">
    <source>
        <dbReference type="EMBL" id="KAF3493994.1"/>
    </source>
</evidence>
<dbReference type="InterPro" id="IPR036390">
    <property type="entry name" value="WH_DNA-bd_sf"/>
</dbReference>
<dbReference type="InterPro" id="IPR042197">
    <property type="entry name" value="Apaf_helical"/>
</dbReference>
<dbReference type="PANTHER" id="PTHR11017:SF432">
    <property type="entry name" value="TIR DOMAIN-CONTAINING PROTEIN"/>
    <property type="match status" value="1"/>
</dbReference>
<dbReference type="Proteomes" id="UP000266723">
    <property type="component" value="Unassembled WGS sequence"/>
</dbReference>
<evidence type="ECO:0000256" key="1">
    <source>
        <dbReference type="ARBA" id="ARBA00022614"/>
    </source>
</evidence>
<dbReference type="InterPro" id="IPR001611">
    <property type="entry name" value="Leu-rich_rpt"/>
</dbReference>
<evidence type="ECO:0000256" key="2">
    <source>
        <dbReference type="ARBA" id="ARBA00022737"/>
    </source>
</evidence>
<dbReference type="InterPro" id="IPR003593">
    <property type="entry name" value="AAA+_ATPase"/>
</dbReference>
<dbReference type="SUPFAM" id="SSF52540">
    <property type="entry name" value="P-loop containing nucleoside triphosphate hydrolases"/>
    <property type="match status" value="2"/>
</dbReference>
<dbReference type="InterPro" id="IPR000157">
    <property type="entry name" value="TIR_dom"/>
</dbReference>
<dbReference type="InterPro" id="IPR044974">
    <property type="entry name" value="Disease_R_plants"/>
</dbReference>
<name>A0ABQ7A8I2_BRACR</name>
<dbReference type="InterPro" id="IPR035897">
    <property type="entry name" value="Toll_tir_struct_dom_sf"/>
</dbReference>
<dbReference type="InterPro" id="IPR058546">
    <property type="entry name" value="RPS4B/Roq1-like_LRR"/>
</dbReference>
<evidence type="ECO:0000259" key="5">
    <source>
        <dbReference type="PROSITE" id="PS50104"/>
    </source>
</evidence>
<dbReference type="InterPro" id="IPR055414">
    <property type="entry name" value="LRR_R13L4/SHOC2-like"/>
</dbReference>
<keyword evidence="4" id="KW-0520">NAD</keyword>
<protein>
    <recommendedName>
        <fullName evidence="5">TIR domain-containing protein</fullName>
    </recommendedName>
</protein>
<proteinExistence type="predicted"/>
<keyword evidence="2" id="KW-0677">Repeat</keyword>
<reference evidence="6 7" key="1">
    <citation type="journal article" date="2020" name="BMC Genomics">
        <title>Intraspecific diversification of the crop wild relative Brassica cretica Lam. using demographic model selection.</title>
        <authorList>
            <person name="Kioukis A."/>
            <person name="Michalopoulou V.A."/>
            <person name="Briers L."/>
            <person name="Pirintsos S."/>
            <person name="Studholme D.J."/>
            <person name="Pavlidis P."/>
            <person name="Sarris P.F."/>
        </authorList>
    </citation>
    <scope>NUCLEOTIDE SEQUENCE [LARGE SCALE GENOMIC DNA]</scope>
    <source>
        <strain evidence="7">cv. PFS-1207/04</strain>
    </source>
</reference>
<keyword evidence="1" id="KW-0433">Leucine-rich repeat</keyword>
<dbReference type="EMBL" id="QGKV02002055">
    <property type="protein sequence ID" value="KAF3493994.1"/>
    <property type="molecule type" value="Genomic_DNA"/>
</dbReference>
<dbReference type="InterPro" id="IPR058192">
    <property type="entry name" value="WHD_ROQ1-like"/>
</dbReference>
<dbReference type="Gene3D" id="3.40.50.300">
    <property type="entry name" value="P-loop containing nucleotide triphosphate hydrolases"/>
    <property type="match status" value="2"/>
</dbReference>
<dbReference type="InterPro" id="IPR032675">
    <property type="entry name" value="LRR_dom_sf"/>
</dbReference>
<dbReference type="SUPFAM" id="SSF52058">
    <property type="entry name" value="L domain-like"/>
    <property type="match status" value="5"/>
</dbReference>
<dbReference type="SMART" id="SM00369">
    <property type="entry name" value="LRR_TYP"/>
    <property type="match status" value="13"/>
</dbReference>
<dbReference type="PRINTS" id="PR00364">
    <property type="entry name" value="DISEASERSIST"/>
</dbReference>
<dbReference type="SUPFAM" id="SSF46785">
    <property type="entry name" value="Winged helix' DNA-binding domain"/>
    <property type="match status" value="1"/>
</dbReference>
<dbReference type="PROSITE" id="PS50104">
    <property type="entry name" value="TIR"/>
    <property type="match status" value="1"/>
</dbReference>
<dbReference type="InterPro" id="IPR027417">
    <property type="entry name" value="P-loop_NTPase"/>
</dbReference>
<dbReference type="PANTHER" id="PTHR11017">
    <property type="entry name" value="LEUCINE-RICH REPEAT-CONTAINING PROTEIN"/>
    <property type="match status" value="1"/>
</dbReference>
<dbReference type="SMART" id="SM00382">
    <property type="entry name" value="AAA"/>
    <property type="match status" value="2"/>
</dbReference>
<comment type="caution">
    <text evidence="6">The sequence shown here is derived from an EMBL/GenBank/DDBJ whole genome shotgun (WGS) entry which is preliminary data.</text>
</comment>
<dbReference type="Gene3D" id="1.10.8.430">
    <property type="entry name" value="Helical domain of apoptotic protease-activating factors"/>
    <property type="match status" value="1"/>
</dbReference>
<feature type="domain" description="TIR" evidence="5">
    <location>
        <begin position="1"/>
        <end position="114"/>
    </location>
</feature>
<dbReference type="InterPro" id="IPR002182">
    <property type="entry name" value="NB-ARC"/>
</dbReference>
<dbReference type="PROSITE" id="PS51450">
    <property type="entry name" value="LRR"/>
    <property type="match status" value="2"/>
</dbReference>
<evidence type="ECO:0000256" key="3">
    <source>
        <dbReference type="ARBA" id="ARBA00022821"/>
    </source>
</evidence>
<dbReference type="Gene3D" id="3.80.10.10">
    <property type="entry name" value="Ribonuclease Inhibitor"/>
    <property type="match status" value="6"/>
</dbReference>